<reference evidence="3 4" key="1">
    <citation type="journal article" date="2018" name="Nat. Biotechnol.">
        <title>A standardized bacterial taxonomy based on genome phylogeny substantially revises the tree of life.</title>
        <authorList>
            <person name="Parks D.H."/>
            <person name="Chuvochina M."/>
            <person name="Waite D.W."/>
            <person name="Rinke C."/>
            <person name="Skarshewski A."/>
            <person name="Chaumeil P.A."/>
            <person name="Hugenholtz P."/>
        </authorList>
    </citation>
    <scope>NUCLEOTIDE SEQUENCE [LARGE SCALE GENOMIC DNA]</scope>
    <source>
        <strain evidence="3">UBA8844</strain>
    </source>
</reference>
<evidence type="ECO:0000256" key="1">
    <source>
        <dbReference type="SAM" id="MobiDB-lite"/>
    </source>
</evidence>
<feature type="signal peptide" evidence="2">
    <location>
        <begin position="1"/>
        <end position="17"/>
    </location>
</feature>
<sequence length="322" mass="34407">MCHSRSTLLLTLVIVLAACDATPARITTTVTDSDTVVVNTQRPTPLPAVVRTRNGSVLENAPVQWRRVGSAGSNTDMALSDSGKVDCQTTGDLQVEARSGSASRTFTVLCRPIATVQAMPAVVLQLGDAPTEYSIGALTAQRVPVYQVAGVATMADTSVAALRDGRIVARAVGETHLRVQAGDCDVAVRVVVEDAVDTPDAIARNRPYETQIMLAPGELRSWRPPAGLTYVHLLSEPALAPNASSAMKFGILNANCANYRQAYRARSCVMTDSSVVAIRNTRAVSSPVHLRLEVKTPYPEGRKPKRVPSESHGNAFCPHDLR</sequence>
<evidence type="ECO:0000256" key="2">
    <source>
        <dbReference type="SAM" id="SignalP"/>
    </source>
</evidence>
<protein>
    <recommendedName>
        <fullName evidence="5">BIG2 domain-containing protein</fullName>
    </recommendedName>
</protein>
<organism evidence="3 4">
    <name type="scientific">Gemmatimonas aurantiaca</name>
    <dbReference type="NCBI Taxonomy" id="173480"/>
    <lineage>
        <taxon>Bacteria</taxon>
        <taxon>Pseudomonadati</taxon>
        <taxon>Gemmatimonadota</taxon>
        <taxon>Gemmatimonadia</taxon>
        <taxon>Gemmatimonadales</taxon>
        <taxon>Gemmatimonadaceae</taxon>
        <taxon>Gemmatimonas</taxon>
    </lineage>
</organism>
<feature type="region of interest" description="Disordered" evidence="1">
    <location>
        <begin position="296"/>
        <end position="322"/>
    </location>
</feature>
<proteinExistence type="predicted"/>
<dbReference type="EMBL" id="DPIY01000006">
    <property type="protein sequence ID" value="HCT56789.1"/>
    <property type="molecule type" value="Genomic_DNA"/>
</dbReference>
<feature type="chain" id="PRO_5017571523" description="BIG2 domain-containing protein" evidence="2">
    <location>
        <begin position="18"/>
        <end position="322"/>
    </location>
</feature>
<name>A0A3D4V6L6_9BACT</name>
<evidence type="ECO:0008006" key="5">
    <source>
        <dbReference type="Google" id="ProtNLM"/>
    </source>
</evidence>
<evidence type="ECO:0000313" key="3">
    <source>
        <dbReference type="EMBL" id="HCT56789.1"/>
    </source>
</evidence>
<gene>
    <name evidence="3" type="ORF">DGD08_06205</name>
</gene>
<comment type="caution">
    <text evidence="3">The sequence shown here is derived from an EMBL/GenBank/DDBJ whole genome shotgun (WGS) entry which is preliminary data.</text>
</comment>
<dbReference type="PROSITE" id="PS51257">
    <property type="entry name" value="PROKAR_LIPOPROTEIN"/>
    <property type="match status" value="1"/>
</dbReference>
<dbReference type="AlphaFoldDB" id="A0A3D4V6L6"/>
<accession>A0A3D4V6L6</accession>
<evidence type="ECO:0000313" key="4">
    <source>
        <dbReference type="Proteomes" id="UP000264071"/>
    </source>
</evidence>
<keyword evidence="2" id="KW-0732">Signal</keyword>
<dbReference type="Proteomes" id="UP000264071">
    <property type="component" value="Unassembled WGS sequence"/>
</dbReference>